<sequence length="439" mass="46868">MALDTPATSLAARDPLDLSTSQDAVLAVRSAVKKVRSPNLVVMGGANRDVNLRVRSLPLHGETVASAKPVIYRGGKGANQAVQAALLMNRGSEEPSADDDAAKKKQLAKTDGRVALICKLGADETGSEYRNYLQNIGIDMTGVLTAKGEPTGCAYVTVAQDGENTIVYVQGANNCLTSEDLRNPELTALIQNAKVFACENGVRGDVIVAALKLAKCSPENVVTVFTPAPVATVPLEAFAYSDYVVVNENEARELYSLTPVTKTQDTAGNVFEEREGSDDEWPSLSKCGDSDKPFPSPAALRSKLVLLGQKATTVLGAEREDEARETVRVRGGVHPAECNVIVTKGKDGCTLIRQRSDGNHRVSVQYFEQKRRVPPAQVVDTVGAGDSFCGAFVYFLGEEGLSVNEAIEKAGIVASFSVQKRGASESYADRELLRGVVFE</sequence>
<feature type="binding site" evidence="12">
    <location>
        <position position="420"/>
    </location>
    <ligand>
        <name>K(+)</name>
        <dbReference type="ChEBI" id="CHEBI:29103"/>
    </ligand>
</feature>
<keyword evidence="10 12" id="KW-0630">Potassium</keyword>
<dbReference type="PANTHER" id="PTHR10584">
    <property type="entry name" value="SUGAR KINASE"/>
    <property type="match status" value="1"/>
</dbReference>
<dbReference type="AlphaFoldDB" id="A0A086J8F4"/>
<keyword evidence="11 12" id="KW-0119">Carbohydrate metabolism</keyword>
<feature type="binding site" evidence="12">
    <location>
        <position position="426"/>
    </location>
    <ligand>
        <name>K(+)</name>
        <dbReference type="ChEBI" id="CHEBI:29103"/>
    </ligand>
</feature>
<dbReference type="GO" id="GO:0019303">
    <property type="term" value="P:D-ribose catabolic process"/>
    <property type="evidence" value="ECO:0007669"/>
    <property type="project" value="UniProtKB-UniRule"/>
</dbReference>
<dbReference type="VEuPathDB" id="ToxoDB:TGP89_305030"/>
<dbReference type="EMBL" id="AEYI02002388">
    <property type="protein sequence ID" value="KFG28422.1"/>
    <property type="molecule type" value="Genomic_DNA"/>
</dbReference>
<dbReference type="Pfam" id="PF00294">
    <property type="entry name" value="PfkB"/>
    <property type="match status" value="2"/>
</dbReference>
<gene>
    <name evidence="15" type="ORF">TGP89_305030</name>
</gene>
<comment type="activity regulation">
    <text evidence="12">Activated by a monovalent cation that binds near, but not in, the active site. The most likely occupant of the site in vivo is potassium. Ion binding induces a conformational change that may alter substrate affinity.</text>
</comment>
<evidence type="ECO:0000256" key="8">
    <source>
        <dbReference type="ARBA" id="ARBA00022840"/>
    </source>
</evidence>
<keyword evidence="12" id="KW-0539">Nucleus</keyword>
<name>A0A086J8F4_TOXGO</name>
<evidence type="ECO:0000256" key="11">
    <source>
        <dbReference type="ARBA" id="ARBA00023277"/>
    </source>
</evidence>
<evidence type="ECO:0000313" key="15">
    <source>
        <dbReference type="EMBL" id="KFG28422.1"/>
    </source>
</evidence>
<dbReference type="GO" id="GO:0005634">
    <property type="term" value="C:nucleus"/>
    <property type="evidence" value="ECO:0007669"/>
    <property type="project" value="UniProtKB-SubCell"/>
</dbReference>
<evidence type="ECO:0000256" key="4">
    <source>
        <dbReference type="ARBA" id="ARBA00022679"/>
    </source>
</evidence>
<evidence type="ECO:0000313" key="16">
    <source>
        <dbReference type="Proteomes" id="UP000028828"/>
    </source>
</evidence>
<feature type="region of interest" description="Disordered" evidence="13">
    <location>
        <begin position="272"/>
        <end position="292"/>
    </location>
</feature>
<feature type="active site" description="Proton acceptor" evidence="12">
    <location>
        <position position="386"/>
    </location>
</feature>
<feature type="binding site" evidence="12">
    <location>
        <position position="422"/>
    </location>
    <ligand>
        <name>K(+)</name>
        <dbReference type="ChEBI" id="CHEBI:29103"/>
    </ligand>
</feature>
<proteinExistence type="inferred from homology"/>
<dbReference type="SUPFAM" id="SSF53613">
    <property type="entry name" value="Ribokinase-like"/>
    <property type="match status" value="1"/>
</dbReference>
<dbReference type="Proteomes" id="UP000028828">
    <property type="component" value="Unassembled WGS sequence"/>
</dbReference>
<comment type="function">
    <text evidence="12">Catalyzes the phosphorylation of ribose at O-5 in a reaction requiring ATP and magnesium. The resulting D-ribose-5-phosphate can then be used either for sythesis of nucleotides, histidine, and tryptophan, or as a component of the pentose phosphate pathway.</text>
</comment>
<feature type="domain" description="Carbohydrate kinase PfkB" evidence="14">
    <location>
        <begin position="39"/>
        <end position="258"/>
    </location>
</feature>
<keyword evidence="4 12" id="KW-0808">Transferase</keyword>
<dbReference type="PRINTS" id="PR00990">
    <property type="entry name" value="RIBOKINASE"/>
</dbReference>
<keyword evidence="12" id="KW-0963">Cytoplasm</keyword>
<evidence type="ECO:0000256" key="12">
    <source>
        <dbReference type="HAMAP-Rule" id="MF_03215"/>
    </source>
</evidence>
<dbReference type="InterPro" id="IPR029056">
    <property type="entry name" value="Ribokinase-like"/>
</dbReference>
<feature type="binding site" evidence="12">
    <location>
        <position position="247"/>
    </location>
    <ligand>
        <name>ATP</name>
        <dbReference type="ChEBI" id="CHEBI:30616"/>
    </ligand>
</feature>
<comment type="similarity">
    <text evidence="1">Belongs to the carbohydrate kinase pfkB family.</text>
</comment>
<evidence type="ECO:0000259" key="14">
    <source>
        <dbReference type="Pfam" id="PF00294"/>
    </source>
</evidence>
<keyword evidence="5 12" id="KW-0479">Metal-binding</keyword>
<keyword evidence="8 12" id="KW-0067">ATP-binding</keyword>
<evidence type="ECO:0000256" key="5">
    <source>
        <dbReference type="ARBA" id="ARBA00022723"/>
    </source>
</evidence>
<dbReference type="InterPro" id="IPR002173">
    <property type="entry name" value="Carboh/pur_kinase_PfkB_CS"/>
</dbReference>
<feature type="domain" description="Carbohydrate kinase PfkB" evidence="14">
    <location>
        <begin position="337"/>
        <end position="426"/>
    </location>
</feature>
<comment type="cofactor">
    <cofactor evidence="12">
        <name>Mg(2+)</name>
        <dbReference type="ChEBI" id="CHEBI:18420"/>
    </cofactor>
    <text evidence="12">Requires a divalent cation, most likely magnesium in vivo, as an electrophilic catalyst to aid phosphoryl group transfer. It is the chelate of the metal and the nucleotide that is the actual substrate.</text>
</comment>
<evidence type="ECO:0000256" key="13">
    <source>
        <dbReference type="SAM" id="MobiDB-lite"/>
    </source>
</evidence>
<dbReference type="PANTHER" id="PTHR10584:SF166">
    <property type="entry name" value="RIBOKINASE"/>
    <property type="match status" value="1"/>
</dbReference>
<feature type="binding site" evidence="12">
    <location>
        <begin position="343"/>
        <end position="348"/>
    </location>
    <ligand>
        <name>ATP</name>
        <dbReference type="ChEBI" id="CHEBI:30616"/>
    </ligand>
</feature>
<dbReference type="Gene3D" id="3.40.1190.20">
    <property type="match status" value="2"/>
</dbReference>
<reference evidence="15 16" key="1">
    <citation type="submission" date="2014-03" db="EMBL/GenBank/DDBJ databases">
        <authorList>
            <person name="Sibley D."/>
            <person name="Venepally P."/>
            <person name="Karamycheva S."/>
            <person name="Hadjithomas M."/>
            <person name="Khan A."/>
            <person name="Brunk B."/>
            <person name="Roos D."/>
            <person name="Caler E."/>
            <person name="Lorenzi H."/>
        </authorList>
    </citation>
    <scope>NUCLEOTIDE SEQUENCE [LARGE SCALE GENOMIC DNA]</scope>
    <source>
        <strain evidence="16">p89</strain>
    </source>
</reference>
<accession>A0A086J8F4</accession>
<dbReference type="GO" id="GO:0046872">
    <property type="term" value="F:metal ion binding"/>
    <property type="evidence" value="ECO:0007669"/>
    <property type="project" value="UniProtKB-KW"/>
</dbReference>
<evidence type="ECO:0000256" key="10">
    <source>
        <dbReference type="ARBA" id="ARBA00022958"/>
    </source>
</evidence>
<comment type="caution">
    <text evidence="15">The sequence shown here is derived from an EMBL/GenBank/DDBJ whole genome shotgun (WGS) entry which is preliminary data.</text>
</comment>
<dbReference type="GO" id="GO:0004747">
    <property type="term" value="F:ribokinase activity"/>
    <property type="evidence" value="ECO:0007669"/>
    <property type="project" value="UniProtKB-UniRule"/>
</dbReference>
<feature type="binding site" evidence="12">
    <location>
        <begin position="75"/>
        <end position="79"/>
    </location>
    <ligand>
        <name>substrate</name>
    </ligand>
</feature>
<evidence type="ECO:0000256" key="7">
    <source>
        <dbReference type="ARBA" id="ARBA00022777"/>
    </source>
</evidence>
<dbReference type="GO" id="GO:0005524">
    <property type="term" value="F:ATP binding"/>
    <property type="evidence" value="ECO:0007669"/>
    <property type="project" value="UniProtKB-UniRule"/>
</dbReference>
<feature type="binding site" evidence="12">
    <location>
        <position position="417"/>
    </location>
    <ligand>
        <name>K(+)</name>
        <dbReference type="ChEBI" id="CHEBI:29103"/>
    </ligand>
</feature>
<evidence type="ECO:0000256" key="9">
    <source>
        <dbReference type="ARBA" id="ARBA00022842"/>
    </source>
</evidence>
<feature type="binding site" evidence="12">
    <location>
        <begin position="47"/>
        <end position="49"/>
    </location>
    <ligand>
        <name>substrate</name>
    </ligand>
</feature>
<organism evidence="15 16">
    <name type="scientific">Toxoplasma gondii p89</name>
    <dbReference type="NCBI Taxonomy" id="943119"/>
    <lineage>
        <taxon>Eukaryota</taxon>
        <taxon>Sar</taxon>
        <taxon>Alveolata</taxon>
        <taxon>Apicomplexa</taxon>
        <taxon>Conoidasida</taxon>
        <taxon>Coccidia</taxon>
        <taxon>Eucoccidiorida</taxon>
        <taxon>Eimeriorina</taxon>
        <taxon>Sarcocystidae</taxon>
        <taxon>Toxoplasma</taxon>
    </lineage>
</organism>
<evidence type="ECO:0000256" key="6">
    <source>
        <dbReference type="ARBA" id="ARBA00022741"/>
    </source>
</evidence>
<comment type="catalytic activity">
    <reaction evidence="12">
        <text>D-ribose + ATP = D-ribose 5-phosphate + ADP + H(+)</text>
        <dbReference type="Rhea" id="RHEA:13697"/>
        <dbReference type="ChEBI" id="CHEBI:15378"/>
        <dbReference type="ChEBI" id="CHEBI:30616"/>
        <dbReference type="ChEBI" id="CHEBI:47013"/>
        <dbReference type="ChEBI" id="CHEBI:78346"/>
        <dbReference type="ChEBI" id="CHEBI:456216"/>
        <dbReference type="EC" id="2.7.1.15"/>
    </reaction>
</comment>
<protein>
    <recommendedName>
        <fullName evidence="3 12">Ribokinase</fullName>
        <shortName evidence="12">RK</shortName>
        <ecNumber evidence="2 12">2.7.1.15</ecNumber>
    </recommendedName>
</protein>
<comment type="pathway">
    <text evidence="12">Carbohydrate metabolism; D-ribose degradation; D-ribose 5-phosphate from beta-D-ribopyranose: step 2/2.</text>
</comment>
<feature type="binding site" evidence="12">
    <location>
        <begin position="385"/>
        <end position="386"/>
    </location>
    <ligand>
        <name>ATP</name>
        <dbReference type="ChEBI" id="CHEBI:30616"/>
    </ligand>
</feature>
<dbReference type="UniPathway" id="UPA00916">
    <property type="reaction ID" value="UER00889"/>
</dbReference>
<comment type="caution">
    <text evidence="12">Lacks conserved residue(s) required for the propagation of feature annotation.</text>
</comment>
<dbReference type="InterPro" id="IPR011877">
    <property type="entry name" value="Ribokinase"/>
</dbReference>
<evidence type="ECO:0000256" key="1">
    <source>
        <dbReference type="ARBA" id="ARBA00005380"/>
    </source>
</evidence>
<evidence type="ECO:0000256" key="3">
    <source>
        <dbReference type="ARBA" id="ARBA00016943"/>
    </source>
</evidence>
<keyword evidence="6 12" id="KW-0547">Nucleotide-binding</keyword>
<comment type="subcellular location">
    <subcellularLocation>
        <location evidence="12">Cytoplasm</location>
    </subcellularLocation>
    <subcellularLocation>
        <location evidence="12">Nucleus</location>
    </subcellularLocation>
</comment>
<dbReference type="OrthoDB" id="432447at2759"/>
<dbReference type="PROSITE" id="PS00584">
    <property type="entry name" value="PFKB_KINASES_2"/>
    <property type="match status" value="1"/>
</dbReference>
<evidence type="ECO:0000256" key="2">
    <source>
        <dbReference type="ARBA" id="ARBA00012035"/>
    </source>
</evidence>
<keyword evidence="7 12" id="KW-0418">Kinase</keyword>
<keyword evidence="9 12" id="KW-0460">Magnesium</keyword>
<dbReference type="HAMAP" id="MF_01987">
    <property type="entry name" value="Ribokinase"/>
    <property type="match status" value="1"/>
</dbReference>
<dbReference type="InterPro" id="IPR002139">
    <property type="entry name" value="Ribo/fructo_kinase"/>
</dbReference>
<dbReference type="InterPro" id="IPR011611">
    <property type="entry name" value="PfkB_dom"/>
</dbReference>
<comment type="subunit">
    <text evidence="12">Homodimer.</text>
</comment>
<dbReference type="GO" id="GO:0005737">
    <property type="term" value="C:cytoplasm"/>
    <property type="evidence" value="ECO:0007669"/>
    <property type="project" value="UniProtKB-SubCell"/>
</dbReference>
<comment type="similarity">
    <text evidence="12">Belongs to the carbohydrate kinase PfkB family. Ribokinase subfamily.</text>
</comment>
<feature type="binding site" evidence="12">
    <location>
        <position position="382"/>
    </location>
    <ligand>
        <name>K(+)</name>
        <dbReference type="ChEBI" id="CHEBI:29103"/>
    </ligand>
</feature>
<dbReference type="EC" id="2.7.1.15" evidence="2 12"/>
<feature type="binding site" evidence="12">
    <location>
        <position position="380"/>
    </location>
    <ligand>
        <name>K(+)</name>
        <dbReference type="ChEBI" id="CHEBI:29103"/>
    </ligand>
</feature>
<feature type="binding site" evidence="12">
    <location>
        <position position="386"/>
    </location>
    <ligand>
        <name>substrate</name>
    </ligand>
</feature>